<protein>
    <submittedName>
        <fullName evidence="4">YqaJ viral recombinase family protein</fullName>
    </submittedName>
</protein>
<dbReference type="InterPro" id="IPR011604">
    <property type="entry name" value="PDDEXK-like_dom_sf"/>
</dbReference>
<proteinExistence type="predicted"/>
<reference evidence="4 5" key="1">
    <citation type="journal article" date="2021" name="Sci. Rep.">
        <title>The distribution of antibiotic resistance genes in chicken gut microbiota commensals.</title>
        <authorList>
            <person name="Juricova H."/>
            <person name="Matiasovicova J."/>
            <person name="Kubasova T."/>
            <person name="Cejkova D."/>
            <person name="Rychlik I."/>
        </authorList>
    </citation>
    <scope>NUCLEOTIDE SEQUENCE [LARGE SCALE GENOMIC DNA]</scope>
    <source>
        <strain evidence="4 5">An564</strain>
    </source>
</reference>
<accession>A0ABS2GR35</accession>
<name>A0ABS2GR35_9FIRM</name>
<dbReference type="RefSeq" id="WP_204721739.1">
    <property type="nucleotide sequence ID" value="NZ_JACSNR010000010.1"/>
</dbReference>
<organism evidence="4 5">
    <name type="scientific">Hydrogenoanaerobacterium saccharovorans</name>
    <dbReference type="NCBI Taxonomy" id="474960"/>
    <lineage>
        <taxon>Bacteria</taxon>
        <taxon>Bacillati</taxon>
        <taxon>Bacillota</taxon>
        <taxon>Clostridia</taxon>
        <taxon>Eubacteriales</taxon>
        <taxon>Oscillospiraceae</taxon>
        <taxon>Hydrogenoanaerobacterium</taxon>
    </lineage>
</organism>
<comment type="caution">
    <text evidence="4">The sequence shown here is derived from an EMBL/GenBank/DDBJ whole genome shotgun (WGS) entry which is preliminary data.</text>
</comment>
<feature type="domain" description="YqaJ viral recombinase" evidence="3">
    <location>
        <begin position="22"/>
        <end position="153"/>
    </location>
</feature>
<evidence type="ECO:0000313" key="5">
    <source>
        <dbReference type="Proteomes" id="UP000724149"/>
    </source>
</evidence>
<dbReference type="EMBL" id="JACSNR010000010">
    <property type="protein sequence ID" value="MBM6924071.1"/>
    <property type="molecule type" value="Genomic_DNA"/>
</dbReference>
<feature type="region of interest" description="Disordered" evidence="2">
    <location>
        <begin position="352"/>
        <end position="372"/>
    </location>
</feature>
<dbReference type="SUPFAM" id="SSF52980">
    <property type="entry name" value="Restriction endonuclease-like"/>
    <property type="match status" value="1"/>
</dbReference>
<dbReference type="InterPro" id="IPR019080">
    <property type="entry name" value="YqaJ_viral_recombinase"/>
</dbReference>
<dbReference type="Gene3D" id="3.90.320.10">
    <property type="match status" value="1"/>
</dbReference>
<gene>
    <name evidence="4" type="ORF">H9X81_10290</name>
</gene>
<dbReference type="Proteomes" id="UP000724149">
    <property type="component" value="Unassembled WGS sequence"/>
</dbReference>
<dbReference type="InterPro" id="IPR011335">
    <property type="entry name" value="Restrct_endonuc-II-like"/>
</dbReference>
<evidence type="ECO:0000256" key="2">
    <source>
        <dbReference type="SAM" id="MobiDB-lite"/>
    </source>
</evidence>
<evidence type="ECO:0000313" key="4">
    <source>
        <dbReference type="EMBL" id="MBM6924071.1"/>
    </source>
</evidence>
<evidence type="ECO:0000259" key="3">
    <source>
        <dbReference type="Pfam" id="PF09588"/>
    </source>
</evidence>
<sequence length="372" mass="42139">MAKKDVFRTILEDTENVSREVWLRERKKAICGSDFPVLLGLSTFRTAVDLFVDKTNPDEISEEVSLLSKYRLDIGHALEPVMLGTIGLELGAIPIRDKRMVESIQYPYMRVDIDGIFMMQQPRRVSGVDLAAGELVLFEAKTVSKKKFYQHLAAPDLGHVAQCKFGMLVRGMTHCILAYSNGGNNLSEDLIYYCVSLTDEDRQRIPLIVHEFWENVQKGIPPTEPMEADTTAFKKSLIRYYSAGPKSDEDAQIPTYLLPTIQKSLEIRQEISKLNELLKAKEQERDLNELPLVEFLGNKSNAGVLESALTVYRAGYTVTNRRSVNADGLDRLKEEHPEVFDLLSKEGYIQSSSSRSLYVKSKEKKVPKGRKK</sequence>
<keyword evidence="5" id="KW-1185">Reference proteome</keyword>
<evidence type="ECO:0000256" key="1">
    <source>
        <dbReference type="ARBA" id="ARBA00022801"/>
    </source>
</evidence>
<dbReference type="Pfam" id="PF09588">
    <property type="entry name" value="YqaJ"/>
    <property type="match status" value="1"/>
</dbReference>
<keyword evidence="1" id="KW-0378">Hydrolase</keyword>